<dbReference type="PANTHER" id="PTHR46663:SF2">
    <property type="entry name" value="GGDEF DOMAIN-CONTAINING PROTEIN"/>
    <property type="match status" value="1"/>
</dbReference>
<evidence type="ECO:0000313" key="6">
    <source>
        <dbReference type="Proteomes" id="UP000239007"/>
    </source>
</evidence>
<keyword evidence="2" id="KW-1133">Transmembrane helix</keyword>
<dbReference type="CDD" id="cd01949">
    <property type="entry name" value="GGDEF"/>
    <property type="match status" value="1"/>
</dbReference>
<keyword evidence="2" id="KW-0812">Transmembrane</keyword>
<dbReference type="InterPro" id="IPR052163">
    <property type="entry name" value="DGC-Regulatory_Protein"/>
</dbReference>
<feature type="domain" description="HAMP" evidence="3">
    <location>
        <begin position="165"/>
        <end position="221"/>
    </location>
</feature>
<evidence type="ECO:0000313" key="5">
    <source>
        <dbReference type="EMBL" id="PQJ54567.1"/>
    </source>
</evidence>
<proteinExistence type="predicted"/>
<dbReference type="InterPro" id="IPR043128">
    <property type="entry name" value="Rev_trsase/Diguanyl_cyclase"/>
</dbReference>
<evidence type="ECO:0000256" key="2">
    <source>
        <dbReference type="SAM" id="Phobius"/>
    </source>
</evidence>
<dbReference type="InterPro" id="IPR000160">
    <property type="entry name" value="GGDEF_dom"/>
</dbReference>
<dbReference type="InterPro" id="IPR003660">
    <property type="entry name" value="HAMP_dom"/>
</dbReference>
<protein>
    <submittedName>
        <fullName evidence="5">Diguanylate cyclase</fullName>
    </submittedName>
</protein>
<dbReference type="InterPro" id="IPR035965">
    <property type="entry name" value="PAS-like_dom_sf"/>
</dbReference>
<dbReference type="Proteomes" id="UP000239007">
    <property type="component" value="Unassembled WGS sequence"/>
</dbReference>
<evidence type="ECO:0000259" key="4">
    <source>
        <dbReference type="PROSITE" id="PS50887"/>
    </source>
</evidence>
<dbReference type="GO" id="GO:0016020">
    <property type="term" value="C:membrane"/>
    <property type="evidence" value="ECO:0007669"/>
    <property type="project" value="InterPro"/>
</dbReference>
<keyword evidence="2" id="KW-0472">Membrane</keyword>
<gene>
    <name evidence="5" type="ORF">BTO11_13530</name>
</gene>
<dbReference type="InterPro" id="IPR029787">
    <property type="entry name" value="Nucleotide_cyclase"/>
</dbReference>
<name>A0A2S7UX87_9GAMM</name>
<dbReference type="Gene3D" id="3.30.450.20">
    <property type="entry name" value="PAS domain"/>
    <property type="match status" value="1"/>
</dbReference>
<dbReference type="SUPFAM" id="SSF55785">
    <property type="entry name" value="PYP-like sensor domain (PAS domain)"/>
    <property type="match status" value="1"/>
</dbReference>
<dbReference type="PROSITE" id="PS50887">
    <property type="entry name" value="GGDEF"/>
    <property type="match status" value="1"/>
</dbReference>
<feature type="transmembrane region" description="Helical" evidence="2">
    <location>
        <begin position="7"/>
        <end position="32"/>
    </location>
</feature>
<dbReference type="NCBIfam" id="TIGR00229">
    <property type="entry name" value="sensory_box"/>
    <property type="match status" value="1"/>
</dbReference>
<evidence type="ECO:0000259" key="3">
    <source>
        <dbReference type="PROSITE" id="PS50885"/>
    </source>
</evidence>
<dbReference type="EMBL" id="MSCH01000003">
    <property type="protein sequence ID" value="PQJ54567.1"/>
    <property type="molecule type" value="Genomic_DNA"/>
</dbReference>
<dbReference type="Gene3D" id="3.30.70.270">
    <property type="match status" value="1"/>
</dbReference>
<feature type="coiled-coil region" evidence="1">
    <location>
        <begin position="209"/>
        <end position="236"/>
    </location>
</feature>
<evidence type="ECO:0000256" key="1">
    <source>
        <dbReference type="SAM" id="Coils"/>
    </source>
</evidence>
<accession>A0A2S7UX87</accession>
<dbReference type="OrthoDB" id="5905478at2"/>
<reference evidence="5 6" key="1">
    <citation type="submission" date="2016-12" db="EMBL/GenBank/DDBJ databases">
        <title>Diversity of luminous bacteria.</title>
        <authorList>
            <person name="Yoshizawa S."/>
            <person name="Kogure K."/>
        </authorList>
    </citation>
    <scope>NUCLEOTIDE SEQUENCE [LARGE SCALE GENOMIC DNA]</scope>
    <source>
        <strain evidence="5 6">SA4-48</strain>
    </source>
</reference>
<sequence length="532" mass="60100">MKISQKLYVRVALSIAIVALLVSLATSLFSYISGLEERKTTNYTLVKQLAQTMQKTAAISAYLVDLELGEEISNGLLSNDLVKGVSLSGDAQMLITQGDINNVSEQVSIQLMHPFIPDTKIGMLTLYPDDIYIQQQAQKASEKEVLLMMVHSIIIIFFVSLAVNQQLSRPLQKLTDDFAKIDPSMPQTMQMLSVKKRGKDEVSRLIKGINSLMRALQQTIRNERELRTKTQELEARFRLIFEQASAGICLVDEQNMITTYNPAFKEHFVENGKTEMSSLNFPTLLNNSDKLQSLLQVIREKDNVEQLSLDIECTIGTQTKWLHCLFAKLTEQRDTVRENQETLIEVILHDVTERAEKEFQTRFEADHDALTYLLNRRAGERALNNALSECISKDHQLVLMMIDLDKFKPVNDNLGHEAGDKVLIEVAQRIKSRFNLDTDICIRWGGDEFVIAREIKLSEQESALKQAQLMLQDIELPIQVNDDTSCNVSACIGFVVGPNDGEALHELMVNADNTMYQAKENGRGQVAIFNKV</sequence>
<dbReference type="Pfam" id="PF13188">
    <property type="entry name" value="PAS_8"/>
    <property type="match status" value="1"/>
</dbReference>
<dbReference type="PROSITE" id="PS50885">
    <property type="entry name" value="HAMP"/>
    <property type="match status" value="1"/>
</dbReference>
<dbReference type="SUPFAM" id="SSF55073">
    <property type="entry name" value="Nucleotide cyclase"/>
    <property type="match status" value="1"/>
</dbReference>
<dbReference type="Pfam" id="PF00990">
    <property type="entry name" value="GGDEF"/>
    <property type="match status" value="1"/>
</dbReference>
<dbReference type="RefSeq" id="WP_105053087.1">
    <property type="nucleotide sequence ID" value="NZ_BMYG01000001.1"/>
</dbReference>
<comment type="caution">
    <text evidence="5">The sequence shown here is derived from an EMBL/GenBank/DDBJ whole genome shotgun (WGS) entry which is preliminary data.</text>
</comment>
<dbReference type="Gene3D" id="6.10.340.10">
    <property type="match status" value="1"/>
</dbReference>
<organism evidence="5 6">
    <name type="scientific">Psychrosphaera saromensis</name>
    <dbReference type="NCBI Taxonomy" id="716813"/>
    <lineage>
        <taxon>Bacteria</taxon>
        <taxon>Pseudomonadati</taxon>
        <taxon>Pseudomonadota</taxon>
        <taxon>Gammaproteobacteria</taxon>
        <taxon>Alteromonadales</taxon>
        <taxon>Pseudoalteromonadaceae</taxon>
        <taxon>Psychrosphaera</taxon>
    </lineage>
</organism>
<dbReference type="GO" id="GO:0007165">
    <property type="term" value="P:signal transduction"/>
    <property type="evidence" value="ECO:0007669"/>
    <property type="project" value="InterPro"/>
</dbReference>
<dbReference type="SMART" id="SM00267">
    <property type="entry name" value="GGDEF"/>
    <property type="match status" value="1"/>
</dbReference>
<dbReference type="NCBIfam" id="TIGR00254">
    <property type="entry name" value="GGDEF"/>
    <property type="match status" value="1"/>
</dbReference>
<feature type="domain" description="GGDEF" evidence="4">
    <location>
        <begin position="395"/>
        <end position="531"/>
    </location>
</feature>
<keyword evidence="1" id="KW-0175">Coiled coil</keyword>
<dbReference type="InterPro" id="IPR000014">
    <property type="entry name" value="PAS"/>
</dbReference>
<keyword evidence="6" id="KW-1185">Reference proteome</keyword>
<dbReference type="AlphaFoldDB" id="A0A2S7UX87"/>
<dbReference type="PANTHER" id="PTHR46663">
    <property type="entry name" value="DIGUANYLATE CYCLASE DGCT-RELATED"/>
    <property type="match status" value="1"/>
</dbReference>